<organism evidence="2 3">
    <name type="scientific">Mycena pura</name>
    <dbReference type="NCBI Taxonomy" id="153505"/>
    <lineage>
        <taxon>Eukaryota</taxon>
        <taxon>Fungi</taxon>
        <taxon>Dikarya</taxon>
        <taxon>Basidiomycota</taxon>
        <taxon>Agaricomycotina</taxon>
        <taxon>Agaricomycetes</taxon>
        <taxon>Agaricomycetidae</taxon>
        <taxon>Agaricales</taxon>
        <taxon>Marasmiineae</taxon>
        <taxon>Mycenaceae</taxon>
        <taxon>Mycena</taxon>
    </lineage>
</organism>
<comment type="caution">
    <text evidence="2">The sequence shown here is derived from an EMBL/GenBank/DDBJ whole genome shotgun (WGS) entry which is preliminary data.</text>
</comment>
<evidence type="ECO:0000313" key="2">
    <source>
        <dbReference type="EMBL" id="KAJ7194973.1"/>
    </source>
</evidence>
<name>A0AAD6UUJ7_9AGAR</name>
<dbReference type="AlphaFoldDB" id="A0AAD6UUJ7"/>
<evidence type="ECO:0000256" key="1">
    <source>
        <dbReference type="SAM" id="MobiDB-lite"/>
    </source>
</evidence>
<protein>
    <submittedName>
        <fullName evidence="2">Uncharacterized protein</fullName>
    </submittedName>
</protein>
<proteinExistence type="predicted"/>
<dbReference type="EMBL" id="JARJCW010000094">
    <property type="protein sequence ID" value="KAJ7194973.1"/>
    <property type="molecule type" value="Genomic_DNA"/>
</dbReference>
<gene>
    <name evidence="2" type="ORF">GGX14DRAFT_545968</name>
</gene>
<keyword evidence="3" id="KW-1185">Reference proteome</keyword>
<reference evidence="2" key="1">
    <citation type="submission" date="2023-03" db="EMBL/GenBank/DDBJ databases">
        <title>Massive genome expansion in bonnet fungi (Mycena s.s.) driven by repeated elements and novel gene families across ecological guilds.</title>
        <authorList>
            <consortium name="Lawrence Berkeley National Laboratory"/>
            <person name="Harder C.B."/>
            <person name="Miyauchi S."/>
            <person name="Viragh M."/>
            <person name="Kuo A."/>
            <person name="Thoen E."/>
            <person name="Andreopoulos B."/>
            <person name="Lu D."/>
            <person name="Skrede I."/>
            <person name="Drula E."/>
            <person name="Henrissat B."/>
            <person name="Morin E."/>
            <person name="Kohler A."/>
            <person name="Barry K."/>
            <person name="LaButti K."/>
            <person name="Morin E."/>
            <person name="Salamov A."/>
            <person name="Lipzen A."/>
            <person name="Mereny Z."/>
            <person name="Hegedus B."/>
            <person name="Baldrian P."/>
            <person name="Stursova M."/>
            <person name="Weitz H."/>
            <person name="Taylor A."/>
            <person name="Grigoriev I.V."/>
            <person name="Nagy L.G."/>
            <person name="Martin F."/>
            <person name="Kauserud H."/>
        </authorList>
    </citation>
    <scope>NUCLEOTIDE SEQUENCE</scope>
    <source>
        <strain evidence="2">9144</strain>
    </source>
</reference>
<accession>A0AAD6UUJ7</accession>
<sequence>MDHLDFSVVKTGCEIRLDPLPWKQMTALDVDGKSLFSNDSDVTRGIREALEPVSESGCFVFGSHVRLDEAAHVVESWRNDEDRKEKTEYTLRQLGIVSLTFHLDHPSNLHWLNATWHKALEKYGLWSWAPSRASLDKLYETLLVERQDRQDHYDRSGEALWRRWDESSFATTTYDILILNPSGMLGPGQPIARRKGSQFCLFHPGADGHLHQDSPTGRLLLPFPVPRPEGSQFNTFLVALSCYNKLKFYLEARQIQGLPGMSPHQDFFISLERLVEEIWKPLEPLAGDVLQDRDDGDQEEDPEVTSQQGRKSSNREVQEHAKFLDGLSLPEKVAYGLLGVMIIQRKGVSVIILLWAVNTLEVLMVSSPQPHILFLRGPLLGSGAGRRMADGLGRARRHGFGREDEKHATATGAVALMGTESHFDVQKVRLRALGG</sequence>
<feature type="compositionally biased region" description="Acidic residues" evidence="1">
    <location>
        <begin position="294"/>
        <end position="303"/>
    </location>
</feature>
<evidence type="ECO:0000313" key="3">
    <source>
        <dbReference type="Proteomes" id="UP001219525"/>
    </source>
</evidence>
<feature type="region of interest" description="Disordered" evidence="1">
    <location>
        <begin position="289"/>
        <end position="317"/>
    </location>
</feature>
<dbReference type="Proteomes" id="UP001219525">
    <property type="component" value="Unassembled WGS sequence"/>
</dbReference>